<dbReference type="OrthoDB" id="8926484at2"/>
<evidence type="ECO:0000313" key="2">
    <source>
        <dbReference type="EMBL" id="RRS03903.1"/>
    </source>
</evidence>
<gene>
    <name evidence="2" type="ORF">EIP75_13200</name>
</gene>
<evidence type="ECO:0000313" key="3">
    <source>
        <dbReference type="Proteomes" id="UP000269265"/>
    </source>
</evidence>
<feature type="chain" id="PRO_5019084583" evidence="1">
    <location>
        <begin position="31"/>
        <end position="174"/>
    </location>
</feature>
<keyword evidence="3" id="KW-1185">Reference proteome</keyword>
<dbReference type="GO" id="GO:0004180">
    <property type="term" value="F:carboxypeptidase activity"/>
    <property type="evidence" value="ECO:0007669"/>
    <property type="project" value="UniProtKB-KW"/>
</dbReference>
<proteinExistence type="predicted"/>
<keyword evidence="2" id="KW-0645">Protease</keyword>
<name>A0A426VAI4_9BURK</name>
<feature type="signal peptide" evidence="1">
    <location>
        <begin position="1"/>
        <end position="30"/>
    </location>
</feature>
<dbReference type="AlphaFoldDB" id="A0A426VAI4"/>
<dbReference type="GO" id="GO:0030246">
    <property type="term" value="F:carbohydrate binding"/>
    <property type="evidence" value="ECO:0007669"/>
    <property type="project" value="InterPro"/>
</dbReference>
<reference evidence="2 3" key="1">
    <citation type="submission" date="2018-12" db="EMBL/GenBank/DDBJ databases">
        <title>The whole draft genome of Aquabacterium sp. SJQ9.</title>
        <authorList>
            <person name="Sun L."/>
            <person name="Gao X."/>
            <person name="Chen W."/>
            <person name="Huang K."/>
        </authorList>
    </citation>
    <scope>NUCLEOTIDE SEQUENCE [LARGE SCALE GENOMIC DNA]</scope>
    <source>
        <strain evidence="2 3">SJQ9</strain>
    </source>
</reference>
<accession>A0A426VAI4</accession>
<organism evidence="2 3">
    <name type="scientific">Aquabacterium soli</name>
    <dbReference type="NCBI Taxonomy" id="2493092"/>
    <lineage>
        <taxon>Bacteria</taxon>
        <taxon>Pseudomonadati</taxon>
        <taxon>Pseudomonadota</taxon>
        <taxon>Betaproteobacteria</taxon>
        <taxon>Burkholderiales</taxon>
        <taxon>Aquabacterium</taxon>
    </lineage>
</organism>
<dbReference type="Gene3D" id="2.60.40.1120">
    <property type="entry name" value="Carboxypeptidase-like, regulatory domain"/>
    <property type="match status" value="1"/>
</dbReference>
<keyword evidence="2" id="KW-0378">Hydrolase</keyword>
<comment type="caution">
    <text evidence="2">The sequence shown here is derived from an EMBL/GenBank/DDBJ whole genome shotgun (WGS) entry which is preliminary data.</text>
</comment>
<dbReference type="SUPFAM" id="SSF49452">
    <property type="entry name" value="Starch-binding domain-like"/>
    <property type="match status" value="1"/>
</dbReference>
<dbReference type="RefSeq" id="WP_125243743.1">
    <property type="nucleotide sequence ID" value="NZ_RSED01000009.1"/>
</dbReference>
<dbReference type="EMBL" id="RSED01000009">
    <property type="protein sequence ID" value="RRS03903.1"/>
    <property type="molecule type" value="Genomic_DNA"/>
</dbReference>
<evidence type="ECO:0000256" key="1">
    <source>
        <dbReference type="SAM" id="SignalP"/>
    </source>
</evidence>
<protein>
    <submittedName>
        <fullName evidence="2">Carboxypeptidase regulatory-like domain-containing protein</fullName>
    </submittedName>
</protein>
<keyword evidence="2" id="KW-0121">Carboxypeptidase</keyword>
<keyword evidence="1" id="KW-0732">Signal</keyword>
<dbReference type="Proteomes" id="UP000269265">
    <property type="component" value="Unassembled WGS sequence"/>
</dbReference>
<sequence length="174" mass="18077">MNKTHTSNTLSAAMCGATLAAVLASGPAPAQTATAAADSANPASTPASMAQLPAVRTSGKVKYLTGGVGKDESEMIKAEARHWPLALEFAVRVPQGRAQFAADVDVVVRNASGQEVLHTKAEGPFLLARLEPGQYTVQATLEGQAQSKPVTIEKDRPLRLLISWPPGGHGQAAE</sequence>
<dbReference type="InterPro" id="IPR013784">
    <property type="entry name" value="Carb-bd-like_fold"/>
</dbReference>